<evidence type="ECO:0000259" key="5">
    <source>
        <dbReference type="Pfam" id="PF20703"/>
    </source>
</evidence>
<name>A0A8J4DMV8_9ACTN</name>
<keyword evidence="4" id="KW-0812">Transmembrane</keyword>
<dbReference type="InterPro" id="IPR019775">
    <property type="entry name" value="WD40_repeat_CS"/>
</dbReference>
<comment type="caution">
    <text evidence="6">The sequence shown here is derived from an EMBL/GenBank/DDBJ whole genome shotgun (WGS) entry which is preliminary data.</text>
</comment>
<dbReference type="Pfam" id="PF00400">
    <property type="entry name" value="WD40"/>
    <property type="match status" value="5"/>
</dbReference>
<dbReference type="PANTHER" id="PTHR19879:SF9">
    <property type="entry name" value="TRANSCRIPTION INITIATION FACTOR TFIID SUBUNIT 5"/>
    <property type="match status" value="1"/>
</dbReference>
<feature type="repeat" description="WD" evidence="3">
    <location>
        <begin position="609"/>
        <end position="650"/>
    </location>
</feature>
<evidence type="ECO:0000256" key="2">
    <source>
        <dbReference type="ARBA" id="ARBA00022737"/>
    </source>
</evidence>
<dbReference type="PROSITE" id="PS50082">
    <property type="entry name" value="WD_REPEATS_2"/>
    <property type="match status" value="4"/>
</dbReference>
<dbReference type="Proteomes" id="UP000619260">
    <property type="component" value="Unassembled WGS sequence"/>
</dbReference>
<dbReference type="EMBL" id="BOPF01000003">
    <property type="protein sequence ID" value="GIJ44185.1"/>
    <property type="molecule type" value="Genomic_DNA"/>
</dbReference>
<dbReference type="RefSeq" id="WP_203897755.1">
    <property type="nucleotide sequence ID" value="NZ_BOPF01000003.1"/>
</dbReference>
<dbReference type="Pfam" id="PF20703">
    <property type="entry name" value="nSTAND1"/>
    <property type="match status" value="1"/>
</dbReference>
<gene>
    <name evidence="6" type="ORF">Val02_10710</name>
</gene>
<dbReference type="InterPro" id="IPR027417">
    <property type="entry name" value="P-loop_NTPase"/>
</dbReference>
<keyword evidence="4" id="KW-1133">Transmembrane helix</keyword>
<keyword evidence="7" id="KW-1185">Reference proteome</keyword>
<keyword evidence="4" id="KW-0472">Membrane</keyword>
<dbReference type="PROSITE" id="PS50294">
    <property type="entry name" value="WD_REPEATS_REGION"/>
    <property type="match status" value="3"/>
</dbReference>
<dbReference type="PANTHER" id="PTHR19879">
    <property type="entry name" value="TRANSCRIPTION INITIATION FACTOR TFIID"/>
    <property type="match status" value="1"/>
</dbReference>
<dbReference type="InterPro" id="IPR020472">
    <property type="entry name" value="WD40_PAC1"/>
</dbReference>
<feature type="domain" description="Novel STAND NTPase 1" evidence="5">
    <location>
        <begin position="55"/>
        <end position="466"/>
    </location>
</feature>
<dbReference type="InterPro" id="IPR001680">
    <property type="entry name" value="WD40_rpt"/>
</dbReference>
<dbReference type="SUPFAM" id="SSF82171">
    <property type="entry name" value="DPP6 N-terminal domain-like"/>
    <property type="match status" value="1"/>
</dbReference>
<evidence type="ECO:0000256" key="3">
    <source>
        <dbReference type="PROSITE-ProRule" id="PRU00221"/>
    </source>
</evidence>
<dbReference type="PROSITE" id="PS00678">
    <property type="entry name" value="WD_REPEATS_1"/>
    <property type="match status" value="1"/>
</dbReference>
<feature type="repeat" description="WD" evidence="3">
    <location>
        <begin position="877"/>
        <end position="918"/>
    </location>
</feature>
<keyword evidence="1 3" id="KW-0853">WD repeat</keyword>
<dbReference type="SUPFAM" id="SSF52540">
    <property type="entry name" value="P-loop containing nucleoside triphosphate hydrolases"/>
    <property type="match status" value="1"/>
</dbReference>
<keyword evidence="2" id="KW-0677">Repeat</keyword>
<dbReference type="SMART" id="SM00320">
    <property type="entry name" value="WD40"/>
    <property type="match status" value="9"/>
</dbReference>
<dbReference type="SUPFAM" id="SSF50978">
    <property type="entry name" value="WD40 repeat-like"/>
    <property type="match status" value="1"/>
</dbReference>
<feature type="transmembrane region" description="Helical" evidence="4">
    <location>
        <begin position="516"/>
        <end position="538"/>
    </location>
</feature>
<evidence type="ECO:0000313" key="7">
    <source>
        <dbReference type="Proteomes" id="UP000619260"/>
    </source>
</evidence>
<organism evidence="6 7">
    <name type="scientific">Virgisporangium aliadipatigenens</name>
    <dbReference type="NCBI Taxonomy" id="741659"/>
    <lineage>
        <taxon>Bacteria</taxon>
        <taxon>Bacillati</taxon>
        <taxon>Actinomycetota</taxon>
        <taxon>Actinomycetes</taxon>
        <taxon>Micromonosporales</taxon>
        <taxon>Micromonosporaceae</taxon>
        <taxon>Virgisporangium</taxon>
    </lineage>
</organism>
<protein>
    <recommendedName>
        <fullName evidence="5">Novel STAND NTPase 1 domain-containing protein</fullName>
    </recommendedName>
</protein>
<dbReference type="Gene3D" id="2.130.10.10">
    <property type="entry name" value="YVTN repeat-like/Quinoprotein amine dehydrogenase"/>
    <property type="match status" value="4"/>
</dbReference>
<dbReference type="InterPro" id="IPR049052">
    <property type="entry name" value="nSTAND1"/>
</dbReference>
<dbReference type="InterPro" id="IPR015943">
    <property type="entry name" value="WD40/YVTN_repeat-like_dom_sf"/>
</dbReference>
<dbReference type="AlphaFoldDB" id="A0A8J4DMV8"/>
<evidence type="ECO:0000256" key="4">
    <source>
        <dbReference type="SAM" id="Phobius"/>
    </source>
</evidence>
<feature type="repeat" description="WD" evidence="3">
    <location>
        <begin position="697"/>
        <end position="738"/>
    </location>
</feature>
<dbReference type="PRINTS" id="PR00320">
    <property type="entry name" value="GPROTEINBRPT"/>
</dbReference>
<dbReference type="InterPro" id="IPR036322">
    <property type="entry name" value="WD40_repeat_dom_sf"/>
</dbReference>
<dbReference type="CDD" id="cd00200">
    <property type="entry name" value="WD40"/>
    <property type="match status" value="1"/>
</dbReference>
<evidence type="ECO:0000313" key="6">
    <source>
        <dbReference type="EMBL" id="GIJ44185.1"/>
    </source>
</evidence>
<sequence>MMSETEIGQGKRRAASIRADVVQIGDNNIQIVRYGRPGSEHDALEVETARWDGCPYLGLRQFEERHSPVFYGRRRLTDRLIERIRHQLAERGPLVAVGPSGAGKSSLLRAGLMAALATGADVPGSERWLRLAITPTATPLTTLATKLATLAGADPISTLDALTAAPHRAHLLIGQALSRSDHDCGSGSSPRVTLVVDQFEELFTLVEDDSQKDCFLEALRAIAAEPVSSDGSPGALVVLGVRSDFLDQITAVPFLRDAIESGPFVVGPMNESELREAIVGPTTEAGVAVSRELCDVILEDLREQTRKVGFDNGALPLLSQAMFVTWQGMSGDVLMVEDYYRAGGVAGVVHSCAEAAFEGLDDSQREAARRLFLHLVVAADGKLTRRSASRRTLTQLVGSDVRGVLEAFAAQRLITLDDDRVEIAHEELLRSWSLLRDWLQPQLTDQVLQRTLVEDTDEWVRSGHNRSYLYGGERLVVFRDAVERWTADSAAGLEAPPASVEFLGAGVKRERRRRKLVLCVAAVLVALFAASAVAAVVARENAERADRSADHADYQRRLAESRQLAGQSRQFSGSDRYQSMKFAAASLAVAETDEAREAASSLLAEYHFNLSHPVGVRSVAASLDGRLLASGAEDGTIRLWKPETGEQVGRPVVGHASPVVSMAFSPDGKWLATGGDFNDWTARVWDVATGKMISPPMGGHQERVGAVAFSPDGTLLASASDDRMVRLWDSRTGEQVRTRLEHGGPVVAIRFLSAGKLLTAGNVDGHGVIRTWDLTSGSALPAEIRTTREIVDIDLSPDSTTLAVVQGAAGEPGDIQLWNIKTNRPASPLRPQPEATGVVRFSPDGTQIAVAAGRMIDGGASIRLLKGSDATALAAAPPGHAGGTRSLAYSGDGRMLISGGADRSVRLWNPESGRPYGFAVTLPEQGYWAVSSDVAKIAVATSGAGSTYDVRLFDTTSGRALTGAMHLPGFVDGIAFNGDSTIMATAYSTQEGGAVLYWDAGNGRVMSGPFATPGPVMNMRFTHGGELKVVTTSPDGEWLQVWDGRSPTANGPRMPAGDSRGYTIISPDGRSFAVVVDQASSIVSWRHEPRGATSVRLGPHDGYVRTVEFSPSGRLVAVSFNAGGIASGDPGVYVWEAVTGRLRSGPLRHSGSVSDVAFSPDEEVIAVAHRSANGSSRVQLWDVRAVRPLGAPIVIVQANSITPRDYEPQLTFSSDGNTLFTFDSHIAAWDWQLYRSPREALCRQLAGITQREWDAIVPGAAVVRVC</sequence>
<reference evidence="6" key="1">
    <citation type="submission" date="2021-01" db="EMBL/GenBank/DDBJ databases">
        <title>Whole genome shotgun sequence of Virgisporangium aliadipatigenens NBRC 105644.</title>
        <authorList>
            <person name="Komaki H."/>
            <person name="Tamura T."/>
        </authorList>
    </citation>
    <scope>NUCLEOTIDE SEQUENCE</scope>
    <source>
        <strain evidence="6">NBRC 105644</strain>
    </source>
</reference>
<proteinExistence type="predicted"/>
<accession>A0A8J4DMV8</accession>
<feature type="repeat" description="WD" evidence="3">
    <location>
        <begin position="652"/>
        <end position="695"/>
    </location>
</feature>
<evidence type="ECO:0000256" key="1">
    <source>
        <dbReference type="ARBA" id="ARBA00022574"/>
    </source>
</evidence>